<sequence length="1242" mass="141490">MAEVLLSASVDFIIHKLASVANENISLLSGFNDDLQRLGRSIPIIQSLLLDSERQPPEKEATKHWLKKLEEIAYDADTVLDELNYENLRRRIEVRNQLKGTVRYFFSLSNPIIFRFKMARKVKNINLNLNLINDEANQFGLNRLGSAHTSPSVSRVPSSRLETDSISDANVRARQNEALEVVRVVTRPTNEVPSTYAIVGMAGIGKTTLARLIYNDSIIESHFDSRIWVFVGENFDVSRILCLILESLTEKKNEVQSRDALIKMVKRELQVKRYLLVLDDVWNESPSLWDDFIASLIGINPMSGNWIIVTTRSQQVASLVTSHPCLALEKLSDDDCWSILRYKACANGVVPSKEMETIGKKVAQKCQGLPFAASLVGGILRGKGVEEWHSIQESFSNVVFEENMTSQLLGLSFNQLPSTSLKKCFAYCSIFAKGSEIEREQVVQLWMAEGYLEPNKGTDMEEMGNKFFNLLLKSSLFQDVKKDVYDNVTCCKMHDLVHEVLCKASSSETKRMDKTALDDIPQVHHLALNSCKVERSKTIEEKAKYVRTLFLKDMAYDKTFQVFRSLHVLNLDGAVIEALPISIGVLLHLRLVDVSHTKVKTLPDSVCKLYNLQTLRTTGCDSLKRLPNKIRNLISLRHLHYYKDEKVKMPLQIGKLTSLRTLEFFNVSPEMGRGIEELGSLKNLGGKLEIRNLEHVNSKEEAERADLSGKRNIRELEFLWKWNYDWDFDNNIGGDVLEGLQPHPNLKILTVKDFMDEFPPWVRRIASLGFDNVVQIKFLGCKRCREIPSLGQLPNLQYLELNGFDSVTHIGPSFYFTNNHSESNSSGNDYHGRTLYPALKSLTIEDMPNLLEWMEARVMSTVTAADFQVAVFPNLKELTINRCPQLNSAPSHFPRLKQLSMSNIESGLPLGRICRNMLTTLKDVEIRLVHELTSIPHQMLYNNRSLTSLTISSCHSLEHIAENLSCCSPCLRKLEIINCEKLTMLPESLYSLQSLENLMISQCPNLTSLPSIHEEVEAFTSLRSLNILHCDGLTVVQSKILCHCKNLEYLEVSQCANLISFPVEELQQLGCLTILGIYRCPRLTSLPKGLGCLTKLRELWYGPFSDGVEFDAFQASLHGLEQLQSLYYVELCGWLHWNSLPYQLQHLTAMKELYILGFGVEALPDWFRYFRSLVYIGFFNCQKLQQLPPKEVMQCLTHLVDLTIDDCPLLGERCTRRSTTDSEFYKISNIERIYINQKKLEH</sequence>
<feature type="domain" description="Disease resistance N-terminal" evidence="8">
    <location>
        <begin position="10"/>
        <end position="95"/>
    </location>
</feature>
<evidence type="ECO:0000256" key="6">
    <source>
        <dbReference type="ARBA" id="ARBA00022840"/>
    </source>
</evidence>
<dbReference type="Gene3D" id="1.10.10.10">
    <property type="entry name" value="Winged helix-like DNA-binding domain superfamily/Winged helix DNA-binding domain"/>
    <property type="match status" value="1"/>
</dbReference>
<keyword evidence="5" id="KW-0611">Plant defense</keyword>
<keyword evidence="6" id="KW-0067">ATP-binding</keyword>
<keyword evidence="3" id="KW-0677">Repeat</keyword>
<dbReference type="Pfam" id="PF25019">
    <property type="entry name" value="LRR_R13L1-DRL21"/>
    <property type="match status" value="1"/>
</dbReference>
<evidence type="ECO:0000256" key="1">
    <source>
        <dbReference type="ARBA" id="ARBA00008894"/>
    </source>
</evidence>
<dbReference type="Pfam" id="PF23559">
    <property type="entry name" value="WHD_DRP"/>
    <property type="match status" value="1"/>
</dbReference>
<dbReference type="RefSeq" id="XP_027117116.1">
    <property type="nucleotide sequence ID" value="XM_027261315.2"/>
</dbReference>
<evidence type="ECO:0000259" key="10">
    <source>
        <dbReference type="Pfam" id="PF23598"/>
    </source>
</evidence>
<dbReference type="Pfam" id="PF18052">
    <property type="entry name" value="Rx_N"/>
    <property type="match status" value="1"/>
</dbReference>
<evidence type="ECO:0000259" key="9">
    <source>
        <dbReference type="Pfam" id="PF23559"/>
    </source>
</evidence>
<keyword evidence="2" id="KW-0433">Leucine-rich repeat</keyword>
<organism evidence="12 13">
    <name type="scientific">Coffea arabica</name>
    <name type="common">Arabian coffee</name>
    <dbReference type="NCBI Taxonomy" id="13443"/>
    <lineage>
        <taxon>Eukaryota</taxon>
        <taxon>Viridiplantae</taxon>
        <taxon>Streptophyta</taxon>
        <taxon>Embryophyta</taxon>
        <taxon>Tracheophyta</taxon>
        <taxon>Spermatophyta</taxon>
        <taxon>Magnoliopsida</taxon>
        <taxon>eudicotyledons</taxon>
        <taxon>Gunneridae</taxon>
        <taxon>Pentapetalae</taxon>
        <taxon>asterids</taxon>
        <taxon>lamiids</taxon>
        <taxon>Gentianales</taxon>
        <taxon>Rubiaceae</taxon>
        <taxon>Ixoroideae</taxon>
        <taxon>Gardenieae complex</taxon>
        <taxon>Bertiereae - Coffeeae clade</taxon>
        <taxon>Coffeeae</taxon>
        <taxon>Coffea</taxon>
    </lineage>
</organism>
<reference evidence="13" key="2">
    <citation type="submission" date="2025-08" db="UniProtKB">
        <authorList>
            <consortium name="RefSeq"/>
        </authorList>
    </citation>
    <scope>IDENTIFICATION</scope>
    <source>
        <tissue evidence="13">Leaves</tissue>
    </source>
</reference>
<accession>A0A6P6WR25</accession>
<dbReference type="GeneID" id="113734678"/>
<dbReference type="OrthoDB" id="1896560at2759"/>
<dbReference type="Gene3D" id="3.80.10.10">
    <property type="entry name" value="Ribonuclease Inhibitor"/>
    <property type="match status" value="4"/>
</dbReference>
<dbReference type="InterPro" id="IPR036388">
    <property type="entry name" value="WH-like_DNA-bd_sf"/>
</dbReference>
<evidence type="ECO:0000259" key="8">
    <source>
        <dbReference type="Pfam" id="PF18052"/>
    </source>
</evidence>
<dbReference type="Gene3D" id="1.20.5.4130">
    <property type="match status" value="1"/>
</dbReference>
<evidence type="ECO:0000313" key="12">
    <source>
        <dbReference type="Proteomes" id="UP001652660"/>
    </source>
</evidence>
<protein>
    <submittedName>
        <fullName evidence="13">Disease resistance protein RGA3</fullName>
    </submittedName>
</protein>
<dbReference type="AlphaFoldDB" id="A0A6P6WR25"/>
<dbReference type="GO" id="GO:0043531">
    <property type="term" value="F:ADP binding"/>
    <property type="evidence" value="ECO:0007669"/>
    <property type="project" value="InterPro"/>
</dbReference>
<proteinExistence type="inferred from homology"/>
<keyword evidence="4" id="KW-0547">Nucleotide-binding</keyword>
<dbReference type="PRINTS" id="PR00364">
    <property type="entry name" value="DISEASERSIST"/>
</dbReference>
<dbReference type="InterPro" id="IPR042197">
    <property type="entry name" value="Apaf_helical"/>
</dbReference>
<name>A0A6P6WR25_COFAR</name>
<dbReference type="Gene3D" id="3.40.50.300">
    <property type="entry name" value="P-loop containing nucleotide triphosphate hydrolases"/>
    <property type="match status" value="1"/>
</dbReference>
<dbReference type="InterPro" id="IPR002182">
    <property type="entry name" value="NB-ARC"/>
</dbReference>
<dbReference type="FunFam" id="1.10.10.10:FF:000322">
    <property type="entry name" value="Probable disease resistance protein At1g63360"/>
    <property type="match status" value="1"/>
</dbReference>
<dbReference type="GO" id="GO:0051707">
    <property type="term" value="P:response to other organism"/>
    <property type="evidence" value="ECO:0007669"/>
    <property type="project" value="UniProtKB-ARBA"/>
</dbReference>
<evidence type="ECO:0000256" key="2">
    <source>
        <dbReference type="ARBA" id="ARBA00022614"/>
    </source>
</evidence>
<dbReference type="PANTHER" id="PTHR36766">
    <property type="entry name" value="PLANT BROAD-SPECTRUM MILDEW RESISTANCE PROTEIN RPW8"/>
    <property type="match status" value="1"/>
</dbReference>
<evidence type="ECO:0000256" key="5">
    <source>
        <dbReference type="ARBA" id="ARBA00022821"/>
    </source>
</evidence>
<feature type="domain" description="Disease resistance R13L4/SHOC-2-like LRR" evidence="10">
    <location>
        <begin position="558"/>
        <end position="871"/>
    </location>
</feature>
<feature type="domain" description="NB-ARC" evidence="7">
    <location>
        <begin position="195"/>
        <end position="346"/>
    </location>
</feature>
<dbReference type="Proteomes" id="UP001652660">
    <property type="component" value="Chromosome 3c"/>
</dbReference>
<dbReference type="Pfam" id="PF23598">
    <property type="entry name" value="LRR_14"/>
    <property type="match status" value="1"/>
</dbReference>
<comment type="similarity">
    <text evidence="1">Belongs to the disease resistance NB-LRR family.</text>
</comment>
<gene>
    <name evidence="13" type="primary">LOC113734678</name>
</gene>
<feature type="domain" description="Disease resistance protein winged helix" evidence="9">
    <location>
        <begin position="430"/>
        <end position="500"/>
    </location>
</feature>
<dbReference type="InterPro" id="IPR027417">
    <property type="entry name" value="P-loop_NTPase"/>
</dbReference>
<dbReference type="Gene3D" id="1.10.8.430">
    <property type="entry name" value="Helical domain of apoptotic protease-activating factors"/>
    <property type="match status" value="1"/>
</dbReference>
<dbReference type="PANTHER" id="PTHR36766:SF70">
    <property type="entry name" value="DISEASE RESISTANCE PROTEIN RGA4"/>
    <property type="match status" value="1"/>
</dbReference>
<dbReference type="SUPFAM" id="SSF52058">
    <property type="entry name" value="L domain-like"/>
    <property type="match status" value="2"/>
</dbReference>
<dbReference type="Pfam" id="PF00931">
    <property type="entry name" value="NB-ARC"/>
    <property type="match status" value="1"/>
</dbReference>
<evidence type="ECO:0000259" key="7">
    <source>
        <dbReference type="Pfam" id="PF00931"/>
    </source>
</evidence>
<evidence type="ECO:0000313" key="13">
    <source>
        <dbReference type="RefSeq" id="XP_027117116.1"/>
    </source>
</evidence>
<dbReference type="GO" id="GO:0005524">
    <property type="term" value="F:ATP binding"/>
    <property type="evidence" value="ECO:0007669"/>
    <property type="project" value="UniProtKB-KW"/>
</dbReference>
<evidence type="ECO:0000259" key="11">
    <source>
        <dbReference type="Pfam" id="PF25019"/>
    </source>
</evidence>
<keyword evidence="12" id="KW-1185">Reference proteome</keyword>
<dbReference type="InterPro" id="IPR056789">
    <property type="entry name" value="LRR_R13L1-DRL21"/>
</dbReference>
<dbReference type="SUPFAM" id="SSF52540">
    <property type="entry name" value="P-loop containing nucleoside triphosphate hydrolases"/>
    <property type="match status" value="1"/>
</dbReference>
<dbReference type="InterPro" id="IPR032675">
    <property type="entry name" value="LRR_dom_sf"/>
</dbReference>
<feature type="domain" description="R13L1/DRL21-like LRR repeat region" evidence="11">
    <location>
        <begin position="1143"/>
        <end position="1204"/>
    </location>
</feature>
<dbReference type="InterPro" id="IPR055414">
    <property type="entry name" value="LRR_R13L4/SHOC2-like"/>
</dbReference>
<dbReference type="GO" id="GO:0006952">
    <property type="term" value="P:defense response"/>
    <property type="evidence" value="ECO:0007669"/>
    <property type="project" value="UniProtKB-KW"/>
</dbReference>
<reference evidence="12" key="1">
    <citation type="journal article" date="2025" name="Foods">
        <title>Unveiling the Microbial Signatures of Arabica Coffee Cherries: Insights into Ripeness Specific Diversity, Functional Traits, and Implications for Quality and Safety.</title>
        <authorList>
            <consortium name="RefSeq"/>
            <person name="Tenea G.N."/>
            <person name="Cifuentes V."/>
            <person name="Reyes P."/>
            <person name="Cevallos-Vallejos M."/>
        </authorList>
    </citation>
    <scope>NUCLEOTIDE SEQUENCE [LARGE SCALE GENOMIC DNA]</scope>
</reference>
<evidence type="ECO:0000256" key="4">
    <source>
        <dbReference type="ARBA" id="ARBA00022741"/>
    </source>
</evidence>
<evidence type="ECO:0000256" key="3">
    <source>
        <dbReference type="ARBA" id="ARBA00022737"/>
    </source>
</evidence>
<dbReference type="InterPro" id="IPR058922">
    <property type="entry name" value="WHD_DRP"/>
</dbReference>
<dbReference type="InterPro" id="IPR041118">
    <property type="entry name" value="Rx_N"/>
</dbReference>